<dbReference type="SUPFAM" id="SSF52540">
    <property type="entry name" value="P-loop containing nucleoside triphosphate hydrolases"/>
    <property type="match status" value="1"/>
</dbReference>
<comment type="caution">
    <text evidence="4">The sequence shown here is derived from an EMBL/GenBank/DDBJ whole genome shotgun (WGS) entry which is preliminary data.</text>
</comment>
<gene>
    <name evidence="4" type="ORF">EVA_22666</name>
</gene>
<keyword evidence="4" id="KW-0378">Hydrolase</keyword>
<dbReference type="InterPro" id="IPR007936">
    <property type="entry name" value="VapE-like_dom"/>
</dbReference>
<dbReference type="PANTHER" id="PTHR34985:SF1">
    <property type="entry name" value="SLR0554 PROTEIN"/>
    <property type="match status" value="1"/>
</dbReference>
<sequence length="542" mass="61245">MGQAGQHNTHLKTCSMNLFNSLWRLWNARQLPTSAAASQPEVDVTDRMLTGIQRLCATLPQGEAEVWLRNGEITFSVKWTADKAAATNIGDGFYFRLNGQSEEVKVAALAAETHSKKADTRKSSLTNNESSQTTPTQGKVNPSRQQTLLHQLLDYLCQHYTFRYNRLTDQTECAVLPMKNETEEKLSTGELLDNKVYKVKYNPVDNRLLNSISLAVLQAGIPCWDRDVKRYVDSANIPAYHPFTDYLDHLPAWDGVDRITPLAQRVSRQPLWVKSFHRWMLATTAQWMHFDDPTQRANSVAPLLVSSKQGLGKSTFCRMLLPEPLQPYFTESFDLTHPSSAEQKLATFGLINLDEFDRLPASRMPQLKNLMQMECLHIRRAYKHSGEPLPRIASFIGTSNRRDLLTDHTGSRRFICVEVEGMIDCTTPIAYEQLYAQLKHEIQSGERTWFSKEEETAIQEANEAFYRTTPAEDVLGETFAFAQPGEEGAHLLSATQIYTSLKSKNPAALNDCSPASFSKLLAQLGQRVHTRNGNGYWVKPVN</sequence>
<keyword evidence="4" id="KW-0067">ATP-binding</keyword>
<feature type="compositionally biased region" description="Polar residues" evidence="1">
    <location>
        <begin position="123"/>
        <end position="143"/>
    </location>
</feature>
<accession>J9FHW0</accession>
<organism evidence="4">
    <name type="scientific">gut metagenome</name>
    <dbReference type="NCBI Taxonomy" id="749906"/>
    <lineage>
        <taxon>unclassified sequences</taxon>
        <taxon>metagenomes</taxon>
        <taxon>organismal metagenomes</taxon>
    </lineage>
</organism>
<evidence type="ECO:0000313" key="4">
    <source>
        <dbReference type="EMBL" id="EJW89227.1"/>
    </source>
</evidence>
<dbReference type="Pfam" id="PF12990">
    <property type="entry name" value="DUF3874"/>
    <property type="match status" value="1"/>
</dbReference>
<protein>
    <submittedName>
        <fullName evidence="4">Helicase</fullName>
    </submittedName>
</protein>
<keyword evidence="4" id="KW-0547">Nucleotide-binding</keyword>
<reference evidence="4" key="1">
    <citation type="journal article" date="2012" name="PLoS ONE">
        <title>Gene sets for utilization of primary and secondary nutrition supplies in the distal gut of endangered iberian lynx.</title>
        <authorList>
            <person name="Alcaide M."/>
            <person name="Messina E."/>
            <person name="Richter M."/>
            <person name="Bargiela R."/>
            <person name="Peplies J."/>
            <person name="Huws S.A."/>
            <person name="Newbold C.J."/>
            <person name="Golyshin P.N."/>
            <person name="Simon M.A."/>
            <person name="Lopez G."/>
            <person name="Yakimov M.M."/>
            <person name="Ferrer M."/>
        </authorList>
    </citation>
    <scope>NUCLEOTIDE SEQUENCE</scope>
</reference>
<dbReference type="AlphaFoldDB" id="J9FHW0"/>
<dbReference type="InterPro" id="IPR024450">
    <property type="entry name" value="DUF3874"/>
</dbReference>
<evidence type="ECO:0000256" key="1">
    <source>
        <dbReference type="SAM" id="MobiDB-lite"/>
    </source>
</evidence>
<feature type="compositionally biased region" description="Basic and acidic residues" evidence="1">
    <location>
        <begin position="113"/>
        <end position="122"/>
    </location>
</feature>
<keyword evidence="4" id="KW-0347">Helicase</keyword>
<proteinExistence type="predicted"/>
<evidence type="ECO:0000259" key="2">
    <source>
        <dbReference type="Pfam" id="PF05272"/>
    </source>
</evidence>
<feature type="domain" description="Virulence-associated protein E-like" evidence="2">
    <location>
        <begin position="248"/>
        <end position="465"/>
    </location>
</feature>
<dbReference type="InterPro" id="IPR027417">
    <property type="entry name" value="P-loop_NTPase"/>
</dbReference>
<dbReference type="GO" id="GO:0004386">
    <property type="term" value="F:helicase activity"/>
    <property type="evidence" value="ECO:0007669"/>
    <property type="project" value="UniProtKB-KW"/>
</dbReference>
<name>J9FHW0_9ZZZZ</name>
<feature type="region of interest" description="Disordered" evidence="1">
    <location>
        <begin position="112"/>
        <end position="143"/>
    </location>
</feature>
<dbReference type="Pfam" id="PF05272">
    <property type="entry name" value="VapE-like_dom"/>
    <property type="match status" value="1"/>
</dbReference>
<dbReference type="EMBL" id="AMCI01009618">
    <property type="protein sequence ID" value="EJW89227.1"/>
    <property type="molecule type" value="Genomic_DNA"/>
</dbReference>
<dbReference type="PANTHER" id="PTHR34985">
    <property type="entry name" value="SLR0554 PROTEIN"/>
    <property type="match status" value="1"/>
</dbReference>
<feature type="domain" description="DUF3874" evidence="3">
    <location>
        <begin position="469"/>
        <end position="538"/>
    </location>
</feature>
<evidence type="ECO:0000259" key="3">
    <source>
        <dbReference type="Pfam" id="PF12990"/>
    </source>
</evidence>